<sequence length="207" mass="22274">MRKVMLVMLVAVMALSGACATKSQETVATGAGVGAVVGGVIGYLVGGRSGAAIGAALGAGAGALVGNEVDNEQKKYATQEQWLDSQITQTENLNQRALAHNQAMEKKLAEMRFGGKRMQAMAKQNKLQASQLAQEKAKVEAEQASTKELMAEVTKEIEQTQYILGNKKIESDKQKQELLASVKTLQERQRELESQLNVLAQLPINTM</sequence>
<feature type="signal peptide" evidence="2">
    <location>
        <begin position="1"/>
        <end position="20"/>
    </location>
</feature>
<proteinExistence type="predicted"/>
<dbReference type="PROSITE" id="PS51257">
    <property type="entry name" value="PROKAR_LIPOPROTEIN"/>
    <property type="match status" value="1"/>
</dbReference>
<name>A0AAU9ETG7_9BACT</name>
<dbReference type="EMBL" id="AP028679">
    <property type="protein sequence ID" value="BEQ17066.1"/>
    <property type="molecule type" value="Genomic_DNA"/>
</dbReference>
<dbReference type="Pfam" id="PF13488">
    <property type="entry name" value="Gly-zipper_Omp"/>
    <property type="match status" value="1"/>
</dbReference>
<keyword evidence="1" id="KW-0175">Coiled coil</keyword>
<dbReference type="Proteomes" id="UP001366166">
    <property type="component" value="Chromosome"/>
</dbReference>
<reference evidence="5" key="1">
    <citation type="journal article" date="2023" name="Arch. Microbiol.">
        <title>Desulfoferula mesophilus gen. nov. sp. nov., a mesophilic sulfate-reducing bacterium isolated from a brackish lake sediment.</title>
        <authorList>
            <person name="Watanabe T."/>
            <person name="Yabe T."/>
            <person name="Tsuji J.M."/>
            <person name="Fukui M."/>
        </authorList>
    </citation>
    <scope>NUCLEOTIDE SEQUENCE [LARGE SCALE GENOMIC DNA]</scope>
    <source>
        <strain evidence="5">12FAK</strain>
    </source>
</reference>
<dbReference type="AlphaFoldDB" id="A0AAU9ETG7"/>
<evidence type="ECO:0000256" key="1">
    <source>
        <dbReference type="SAM" id="Coils"/>
    </source>
</evidence>
<dbReference type="InterPro" id="IPR039567">
    <property type="entry name" value="Gly-zipper"/>
</dbReference>
<evidence type="ECO:0000256" key="2">
    <source>
        <dbReference type="SAM" id="SignalP"/>
    </source>
</evidence>
<dbReference type="KEGG" id="dmp:FAK_41320"/>
<dbReference type="RefSeq" id="WP_338603791.1">
    <property type="nucleotide sequence ID" value="NZ_AP028679.1"/>
</dbReference>
<accession>A0AAU9ETG7</accession>
<gene>
    <name evidence="4" type="ORF">FAK_41320</name>
</gene>
<organism evidence="4 5">
    <name type="scientific">Desulfoferula mesophila</name>
    <dbReference type="NCBI Taxonomy" id="3058419"/>
    <lineage>
        <taxon>Bacteria</taxon>
        <taxon>Pseudomonadati</taxon>
        <taxon>Thermodesulfobacteriota</taxon>
        <taxon>Desulfarculia</taxon>
        <taxon>Desulfarculales</taxon>
        <taxon>Desulfarculaceae</taxon>
        <taxon>Desulfoferula</taxon>
    </lineage>
</organism>
<protein>
    <recommendedName>
        <fullName evidence="3">Glycine zipper domain-containing protein</fullName>
    </recommendedName>
</protein>
<keyword evidence="2" id="KW-0732">Signal</keyword>
<evidence type="ECO:0000313" key="5">
    <source>
        <dbReference type="Proteomes" id="UP001366166"/>
    </source>
</evidence>
<evidence type="ECO:0000313" key="4">
    <source>
        <dbReference type="EMBL" id="BEQ17066.1"/>
    </source>
</evidence>
<feature type="domain" description="Glycine zipper" evidence="3">
    <location>
        <begin position="29"/>
        <end position="73"/>
    </location>
</feature>
<evidence type="ECO:0000259" key="3">
    <source>
        <dbReference type="Pfam" id="PF13488"/>
    </source>
</evidence>
<keyword evidence="5" id="KW-1185">Reference proteome</keyword>
<feature type="coiled-coil region" evidence="1">
    <location>
        <begin position="87"/>
        <end position="202"/>
    </location>
</feature>
<feature type="chain" id="PRO_5043358755" description="Glycine zipper domain-containing protein" evidence="2">
    <location>
        <begin position="21"/>
        <end position="207"/>
    </location>
</feature>